<dbReference type="AlphaFoldDB" id="A0A2T7PQ33"/>
<accession>A0A2T7PQ33</accession>
<evidence type="ECO:0000313" key="2">
    <source>
        <dbReference type="Proteomes" id="UP000245119"/>
    </source>
</evidence>
<dbReference type="InterPro" id="IPR043136">
    <property type="entry name" value="B30.2/SPRY_sf"/>
</dbReference>
<proteinExistence type="predicted"/>
<dbReference type="Gene3D" id="2.60.120.920">
    <property type="match status" value="1"/>
</dbReference>
<evidence type="ECO:0008006" key="3">
    <source>
        <dbReference type="Google" id="ProtNLM"/>
    </source>
</evidence>
<dbReference type="OrthoDB" id="6218569at2759"/>
<organism evidence="1 2">
    <name type="scientific">Pomacea canaliculata</name>
    <name type="common">Golden apple snail</name>
    <dbReference type="NCBI Taxonomy" id="400727"/>
    <lineage>
        <taxon>Eukaryota</taxon>
        <taxon>Metazoa</taxon>
        <taxon>Spiralia</taxon>
        <taxon>Lophotrochozoa</taxon>
        <taxon>Mollusca</taxon>
        <taxon>Gastropoda</taxon>
        <taxon>Caenogastropoda</taxon>
        <taxon>Architaenioglossa</taxon>
        <taxon>Ampullarioidea</taxon>
        <taxon>Ampullariidae</taxon>
        <taxon>Pomacea</taxon>
    </lineage>
</organism>
<keyword evidence="2" id="KW-1185">Reference proteome</keyword>
<reference evidence="1 2" key="1">
    <citation type="submission" date="2018-04" db="EMBL/GenBank/DDBJ databases">
        <title>The genome of golden apple snail Pomacea canaliculata provides insight into stress tolerance and invasive adaptation.</title>
        <authorList>
            <person name="Liu C."/>
            <person name="Liu B."/>
            <person name="Ren Y."/>
            <person name="Zhang Y."/>
            <person name="Wang H."/>
            <person name="Li S."/>
            <person name="Jiang F."/>
            <person name="Yin L."/>
            <person name="Zhang G."/>
            <person name="Qian W."/>
            <person name="Fan W."/>
        </authorList>
    </citation>
    <scope>NUCLEOTIDE SEQUENCE [LARGE SCALE GENOMIC DNA]</scope>
    <source>
        <strain evidence="1">SZHN2017</strain>
        <tissue evidence="1">Muscle</tissue>
    </source>
</reference>
<name>A0A2T7PQ33_POMCA</name>
<dbReference type="Proteomes" id="UP000245119">
    <property type="component" value="Linkage Group LG2"/>
</dbReference>
<comment type="caution">
    <text evidence="1">The sequence shown here is derived from an EMBL/GenBank/DDBJ whole genome shotgun (WGS) entry which is preliminary data.</text>
</comment>
<gene>
    <name evidence="1" type="ORF">C0Q70_02478</name>
</gene>
<dbReference type="EMBL" id="PZQS01000002">
    <property type="protein sequence ID" value="PVD35515.1"/>
    <property type="molecule type" value="Genomic_DNA"/>
</dbReference>
<sequence>MIAPEARRRGGERFPDDEDIRGLYKSDSYIYTYSNRSLATDDTLLRVSRDQHSFRFHKNAGTNITICDNNTTAKTKIPGTVGHGLLFSCQPMRLGYLYETNCNDPRRRLVDIPDGQRVGMLVDSQLWLHLYINGVDCGPLTQLNHTFFFAMFELYCGVEEVYSLPVQEEP</sequence>
<protein>
    <recommendedName>
        <fullName evidence="3">NHR domain-containing protein</fullName>
    </recommendedName>
</protein>
<evidence type="ECO:0000313" key="1">
    <source>
        <dbReference type="EMBL" id="PVD35515.1"/>
    </source>
</evidence>